<reference evidence="4 5" key="1">
    <citation type="submission" date="2015-11" db="EMBL/GenBank/DDBJ databases">
        <authorList>
            <person name="Zhang Y."/>
            <person name="Guo Z."/>
        </authorList>
    </citation>
    <scope>NUCLEOTIDE SEQUENCE [LARGE SCALE GENOMIC DNA]</scope>
    <source>
        <strain evidence="4 5">KCTC 12086</strain>
    </source>
</reference>
<dbReference type="EMBL" id="CP013187">
    <property type="protein sequence ID" value="ALO41745.1"/>
    <property type="molecule type" value="Genomic_DNA"/>
</dbReference>
<feature type="chain" id="PRO_5006600924" evidence="3">
    <location>
        <begin position="29"/>
        <end position="472"/>
    </location>
</feature>
<organism evidence="4 5">
    <name type="scientific">Pseudoalteromonas phenolica</name>
    <dbReference type="NCBI Taxonomy" id="161398"/>
    <lineage>
        <taxon>Bacteria</taxon>
        <taxon>Pseudomonadati</taxon>
        <taxon>Pseudomonadota</taxon>
        <taxon>Gammaproteobacteria</taxon>
        <taxon>Alteromonadales</taxon>
        <taxon>Pseudoalteromonadaceae</taxon>
        <taxon>Pseudoalteromonas</taxon>
    </lineage>
</organism>
<evidence type="ECO:0000313" key="4">
    <source>
        <dbReference type="EMBL" id="ALO41745.1"/>
    </source>
</evidence>
<keyword evidence="3" id="KW-0732">Signal</keyword>
<comment type="similarity">
    <text evidence="1">Belongs to the outer membrane factor (OMF) (TC 1.B.17) family.</text>
</comment>
<keyword evidence="5" id="KW-1185">Reference proteome</keyword>
<dbReference type="PATRIC" id="fig|161398.10.peg.1253"/>
<dbReference type="InterPro" id="IPR010131">
    <property type="entry name" value="MdtP/NodT-like"/>
</dbReference>
<dbReference type="STRING" id="161398.PP2015_1230"/>
<feature type="region of interest" description="Disordered" evidence="2">
    <location>
        <begin position="104"/>
        <end position="124"/>
    </location>
</feature>
<dbReference type="GO" id="GO:0015562">
    <property type="term" value="F:efflux transmembrane transporter activity"/>
    <property type="evidence" value="ECO:0007669"/>
    <property type="project" value="InterPro"/>
</dbReference>
<dbReference type="Gene3D" id="2.20.200.10">
    <property type="entry name" value="Outer membrane efflux proteins (OEP)"/>
    <property type="match status" value="1"/>
</dbReference>
<protein>
    <submittedName>
        <fullName evidence="4">Outer membrane protein</fullName>
    </submittedName>
</protein>
<evidence type="ECO:0000256" key="3">
    <source>
        <dbReference type="SAM" id="SignalP"/>
    </source>
</evidence>
<dbReference type="Gene3D" id="1.20.1600.10">
    <property type="entry name" value="Outer membrane efflux proteins (OEP)"/>
    <property type="match status" value="1"/>
</dbReference>
<dbReference type="InterPro" id="IPR003423">
    <property type="entry name" value="OMP_efflux"/>
</dbReference>
<dbReference type="RefSeq" id="WP_058029460.1">
    <property type="nucleotide sequence ID" value="NZ_CP013187.1"/>
</dbReference>
<dbReference type="Pfam" id="PF02321">
    <property type="entry name" value="OEP"/>
    <property type="match status" value="2"/>
</dbReference>
<sequence length="472" mass="51521">MRVFKMTLSGIALAVLAGCASAPNIDQAQQTSQSFSNALSTHVLLSEVAKQSEQNWWQQLNIAELDQFVVDVLDKNQNLKASSARLRAALAGLSVQQRANLPQGGLAVSGNRSNTPSSTNPNADVVSSATAGGNVNWQLDLSGRIAALTSAAEAVAVDSQAQYQQLLTELVSTSVRSFLQWQNLQQQHALTLNQLKALEDSMEIIQVRIEEGIATELELNRTRVQYFELKQRLPQIGVELAQVEQILSALTDKRADELSFTVLSQTDYDALNLTVNVQSADDALMQRGDIRSAMAKVHQQGYLAQSAERALYPDISLSAFAGVLNMPGMNFNNTQSNWQVTPSINWSLFSYPQLLAQLDAQTALSEASYHSYKQTLTDALSQTELSLRALQHAQQQFALSTQTVKAARAAYQQAEAGYQEGQLAYLDLLAARQDVLSAERSQVLSRNHWLSASVAAYSELSGGWSSQLVSNL</sequence>
<proteinExistence type="inferred from homology"/>
<dbReference type="PANTHER" id="PTHR30203">
    <property type="entry name" value="OUTER MEMBRANE CATION EFFLUX PROTEIN"/>
    <property type="match status" value="1"/>
</dbReference>
<name>A0A0S2K0K3_9GAMM</name>
<accession>A0A0S2K0K3</accession>
<dbReference type="PANTHER" id="PTHR30203:SF25">
    <property type="entry name" value="OUTER MEMBRANE PROTEIN-RELATED"/>
    <property type="match status" value="1"/>
</dbReference>
<dbReference type="SUPFAM" id="SSF56954">
    <property type="entry name" value="Outer membrane efflux proteins (OEP)"/>
    <property type="match status" value="1"/>
</dbReference>
<dbReference type="KEGG" id="pphe:PP2015_1230"/>
<evidence type="ECO:0000313" key="5">
    <source>
        <dbReference type="Proteomes" id="UP000061457"/>
    </source>
</evidence>
<evidence type="ECO:0000256" key="2">
    <source>
        <dbReference type="SAM" id="MobiDB-lite"/>
    </source>
</evidence>
<dbReference type="OrthoDB" id="5597089at2"/>
<dbReference type="PROSITE" id="PS51257">
    <property type="entry name" value="PROKAR_LIPOPROTEIN"/>
    <property type="match status" value="1"/>
</dbReference>
<feature type="signal peptide" evidence="3">
    <location>
        <begin position="1"/>
        <end position="28"/>
    </location>
</feature>
<evidence type="ECO:0000256" key="1">
    <source>
        <dbReference type="ARBA" id="ARBA00007613"/>
    </source>
</evidence>
<gene>
    <name evidence="4" type="ORF">PP2015_1230</name>
</gene>
<feature type="compositionally biased region" description="Low complexity" evidence="2">
    <location>
        <begin position="113"/>
        <end position="122"/>
    </location>
</feature>
<dbReference type="Proteomes" id="UP000061457">
    <property type="component" value="Chromosome I"/>
</dbReference>
<dbReference type="AlphaFoldDB" id="A0A0S2K0K3"/>